<dbReference type="AlphaFoldDB" id="A0A072US46"/>
<name>A0A072US46_MEDTR</name>
<sequence length="61" mass="7202">MEFINTTVPFFSIRCTKKTIPRYNLSDKNYKNKDYGCFHLISSNWDEMRCGSIAKRNSLCD</sequence>
<protein>
    <submittedName>
        <fullName evidence="1 2">Uncharacterized protein</fullName>
    </submittedName>
</protein>
<evidence type="ECO:0000313" key="2">
    <source>
        <dbReference type="EnsemblPlants" id="KEH32644"/>
    </source>
</evidence>
<accession>A0A072US46</accession>
<evidence type="ECO:0000313" key="1">
    <source>
        <dbReference type="EMBL" id="KEH32644.1"/>
    </source>
</evidence>
<reference evidence="1 3" key="1">
    <citation type="journal article" date="2011" name="Nature">
        <title>The Medicago genome provides insight into the evolution of rhizobial symbioses.</title>
        <authorList>
            <person name="Young N.D."/>
            <person name="Debelle F."/>
            <person name="Oldroyd G.E."/>
            <person name="Geurts R."/>
            <person name="Cannon S.B."/>
            <person name="Udvardi M.K."/>
            <person name="Benedito V.A."/>
            <person name="Mayer K.F."/>
            <person name="Gouzy J."/>
            <person name="Schoof H."/>
            <person name="Van de Peer Y."/>
            <person name="Proost S."/>
            <person name="Cook D.R."/>
            <person name="Meyers B.C."/>
            <person name="Spannagl M."/>
            <person name="Cheung F."/>
            <person name="De Mita S."/>
            <person name="Krishnakumar V."/>
            <person name="Gundlach H."/>
            <person name="Zhou S."/>
            <person name="Mudge J."/>
            <person name="Bharti A.K."/>
            <person name="Murray J.D."/>
            <person name="Naoumkina M.A."/>
            <person name="Rosen B."/>
            <person name="Silverstein K.A."/>
            <person name="Tang H."/>
            <person name="Rombauts S."/>
            <person name="Zhao P.X."/>
            <person name="Zhou P."/>
            <person name="Barbe V."/>
            <person name="Bardou P."/>
            <person name="Bechner M."/>
            <person name="Bellec A."/>
            <person name="Berger A."/>
            <person name="Berges H."/>
            <person name="Bidwell S."/>
            <person name="Bisseling T."/>
            <person name="Choisne N."/>
            <person name="Couloux A."/>
            <person name="Denny R."/>
            <person name="Deshpande S."/>
            <person name="Dai X."/>
            <person name="Doyle J.J."/>
            <person name="Dudez A.M."/>
            <person name="Farmer A.D."/>
            <person name="Fouteau S."/>
            <person name="Franken C."/>
            <person name="Gibelin C."/>
            <person name="Gish J."/>
            <person name="Goldstein S."/>
            <person name="Gonzalez A.J."/>
            <person name="Green P.J."/>
            <person name="Hallab A."/>
            <person name="Hartog M."/>
            <person name="Hua A."/>
            <person name="Humphray S.J."/>
            <person name="Jeong D.H."/>
            <person name="Jing Y."/>
            <person name="Jocker A."/>
            <person name="Kenton S.M."/>
            <person name="Kim D.J."/>
            <person name="Klee K."/>
            <person name="Lai H."/>
            <person name="Lang C."/>
            <person name="Lin S."/>
            <person name="Macmil S.L."/>
            <person name="Magdelenat G."/>
            <person name="Matthews L."/>
            <person name="McCorrison J."/>
            <person name="Monaghan E.L."/>
            <person name="Mun J.H."/>
            <person name="Najar F.Z."/>
            <person name="Nicholson C."/>
            <person name="Noirot C."/>
            <person name="O'Bleness M."/>
            <person name="Paule C.R."/>
            <person name="Poulain J."/>
            <person name="Prion F."/>
            <person name="Qin B."/>
            <person name="Qu C."/>
            <person name="Retzel E.F."/>
            <person name="Riddle C."/>
            <person name="Sallet E."/>
            <person name="Samain S."/>
            <person name="Samson N."/>
            <person name="Sanders I."/>
            <person name="Saurat O."/>
            <person name="Scarpelli C."/>
            <person name="Schiex T."/>
            <person name="Segurens B."/>
            <person name="Severin A.J."/>
            <person name="Sherrier D.J."/>
            <person name="Shi R."/>
            <person name="Sims S."/>
            <person name="Singer S.R."/>
            <person name="Sinharoy S."/>
            <person name="Sterck L."/>
            <person name="Viollet A."/>
            <person name="Wang B.B."/>
            <person name="Wang K."/>
            <person name="Wang M."/>
            <person name="Wang X."/>
            <person name="Warfsmann J."/>
            <person name="Weissenbach J."/>
            <person name="White D.D."/>
            <person name="White J.D."/>
            <person name="Wiley G.B."/>
            <person name="Wincker P."/>
            <person name="Xing Y."/>
            <person name="Yang L."/>
            <person name="Yao Z."/>
            <person name="Ying F."/>
            <person name="Zhai J."/>
            <person name="Zhou L."/>
            <person name="Zuber A."/>
            <person name="Denarie J."/>
            <person name="Dixon R.A."/>
            <person name="May G.D."/>
            <person name="Schwartz D.C."/>
            <person name="Rogers J."/>
            <person name="Quetier F."/>
            <person name="Town C.D."/>
            <person name="Roe B.A."/>
        </authorList>
    </citation>
    <scope>NUCLEOTIDE SEQUENCE [LARGE SCALE GENOMIC DNA]</scope>
    <source>
        <strain evidence="1">A17</strain>
        <strain evidence="2 3">cv. Jemalong A17</strain>
    </source>
</reference>
<proteinExistence type="predicted"/>
<reference evidence="2" key="3">
    <citation type="submission" date="2015-04" db="UniProtKB">
        <authorList>
            <consortium name="EnsemblPlants"/>
        </authorList>
    </citation>
    <scope>IDENTIFICATION</scope>
    <source>
        <strain evidence="2">cv. Jemalong A17</strain>
    </source>
</reference>
<keyword evidence="3" id="KW-1185">Reference proteome</keyword>
<gene>
    <name evidence="1" type="ordered locus">MTR_4g132255</name>
</gene>
<evidence type="ECO:0000313" key="3">
    <source>
        <dbReference type="Proteomes" id="UP000002051"/>
    </source>
</evidence>
<dbReference type="EnsemblPlants" id="KEH32644">
    <property type="protein sequence ID" value="KEH32644"/>
    <property type="gene ID" value="MTR_4g132255"/>
</dbReference>
<dbReference type="HOGENOM" id="CLU_2926088_0_0_1"/>
<organism evidence="1 3">
    <name type="scientific">Medicago truncatula</name>
    <name type="common">Barrel medic</name>
    <name type="synonym">Medicago tribuloides</name>
    <dbReference type="NCBI Taxonomy" id="3880"/>
    <lineage>
        <taxon>Eukaryota</taxon>
        <taxon>Viridiplantae</taxon>
        <taxon>Streptophyta</taxon>
        <taxon>Embryophyta</taxon>
        <taxon>Tracheophyta</taxon>
        <taxon>Spermatophyta</taxon>
        <taxon>Magnoliopsida</taxon>
        <taxon>eudicotyledons</taxon>
        <taxon>Gunneridae</taxon>
        <taxon>Pentapetalae</taxon>
        <taxon>rosids</taxon>
        <taxon>fabids</taxon>
        <taxon>Fabales</taxon>
        <taxon>Fabaceae</taxon>
        <taxon>Papilionoideae</taxon>
        <taxon>50 kb inversion clade</taxon>
        <taxon>NPAAA clade</taxon>
        <taxon>Hologalegina</taxon>
        <taxon>IRL clade</taxon>
        <taxon>Trifolieae</taxon>
        <taxon>Medicago</taxon>
    </lineage>
</organism>
<reference evidence="1 3" key="2">
    <citation type="journal article" date="2014" name="BMC Genomics">
        <title>An improved genome release (version Mt4.0) for the model legume Medicago truncatula.</title>
        <authorList>
            <person name="Tang H."/>
            <person name="Krishnakumar V."/>
            <person name="Bidwell S."/>
            <person name="Rosen B."/>
            <person name="Chan A."/>
            <person name="Zhou S."/>
            <person name="Gentzbittel L."/>
            <person name="Childs K.L."/>
            <person name="Yandell M."/>
            <person name="Gundlach H."/>
            <person name="Mayer K.F."/>
            <person name="Schwartz D.C."/>
            <person name="Town C.D."/>
        </authorList>
    </citation>
    <scope>GENOME REANNOTATION</scope>
    <source>
        <strain evidence="1">A17</strain>
        <strain evidence="2 3">cv. Jemalong A17</strain>
    </source>
</reference>
<dbReference type="EMBL" id="CM001220">
    <property type="protein sequence ID" value="KEH32644.1"/>
    <property type="molecule type" value="Genomic_DNA"/>
</dbReference>
<dbReference type="Proteomes" id="UP000002051">
    <property type="component" value="Chromosome 4"/>
</dbReference>